<protein>
    <submittedName>
        <fullName evidence="1">Uncharacterized protein</fullName>
    </submittedName>
</protein>
<dbReference type="AlphaFoldDB" id="A0A1J4V116"/>
<organism evidence="1 2">
    <name type="scientific">Candidatus Nomurabacteria bacterium CG1_02_43_90</name>
    <dbReference type="NCBI Taxonomy" id="1805281"/>
    <lineage>
        <taxon>Bacteria</taxon>
        <taxon>Candidatus Nomuraibacteriota</taxon>
    </lineage>
</organism>
<dbReference type="EMBL" id="MNVN01000012">
    <property type="protein sequence ID" value="OIO30844.1"/>
    <property type="molecule type" value="Genomic_DNA"/>
</dbReference>
<comment type="caution">
    <text evidence="1">The sequence shown here is derived from an EMBL/GenBank/DDBJ whole genome shotgun (WGS) entry which is preliminary data.</text>
</comment>
<name>A0A1J4V116_9BACT</name>
<accession>A0A1J4V116</accession>
<evidence type="ECO:0000313" key="2">
    <source>
        <dbReference type="Proteomes" id="UP000181992"/>
    </source>
</evidence>
<gene>
    <name evidence="1" type="ORF">AUJ77_01715</name>
</gene>
<dbReference type="Proteomes" id="UP000181992">
    <property type="component" value="Unassembled WGS sequence"/>
</dbReference>
<reference evidence="1 2" key="1">
    <citation type="journal article" date="2016" name="Environ. Microbiol.">
        <title>Genomic resolution of a cold subsurface aquifer community provides metabolic insights for novel microbes adapted to high CO concentrations.</title>
        <authorList>
            <person name="Probst A.J."/>
            <person name="Castelle C.J."/>
            <person name="Singh A."/>
            <person name="Brown C.T."/>
            <person name="Anantharaman K."/>
            <person name="Sharon I."/>
            <person name="Hug L.A."/>
            <person name="Burstein D."/>
            <person name="Emerson J.B."/>
            <person name="Thomas B.C."/>
            <person name="Banfield J.F."/>
        </authorList>
    </citation>
    <scope>NUCLEOTIDE SEQUENCE [LARGE SCALE GENOMIC DNA]</scope>
    <source>
        <strain evidence="1">CG1_02_43_90</strain>
    </source>
</reference>
<dbReference type="STRING" id="1805281.AUJ77_01715"/>
<evidence type="ECO:0000313" key="1">
    <source>
        <dbReference type="EMBL" id="OIO30844.1"/>
    </source>
</evidence>
<proteinExistence type="predicted"/>
<sequence length="112" mass="12898">MSKKTLTQEEINKDLYARLEKLESLLSGGKHVKVKENKSENFSGAKGGILLLISKRFFSKKRNAPETKVELDKFEYFYNIQVVQTTLNRLSNKTGPLITMDDKGKKVYVKRK</sequence>